<keyword evidence="1" id="KW-0472">Membrane</keyword>
<dbReference type="GO" id="GO:0052689">
    <property type="term" value="F:carboxylic ester hydrolase activity"/>
    <property type="evidence" value="ECO:0007669"/>
    <property type="project" value="TreeGrafter"/>
</dbReference>
<evidence type="ECO:0000256" key="1">
    <source>
        <dbReference type="SAM" id="Phobius"/>
    </source>
</evidence>
<keyword evidence="1" id="KW-1133">Transmembrane helix</keyword>
<dbReference type="Gene3D" id="3.40.50.1820">
    <property type="entry name" value="alpha/beta hydrolase"/>
    <property type="match status" value="1"/>
</dbReference>
<comment type="caution">
    <text evidence="2">The sequence shown here is derived from an EMBL/GenBank/DDBJ whole genome shotgun (WGS) entry which is preliminary data.</text>
</comment>
<organism evidence="2 3">
    <name type="scientific">Bifidobacterium callitrichos</name>
    <dbReference type="NCBI Taxonomy" id="762209"/>
    <lineage>
        <taxon>Bacteria</taxon>
        <taxon>Bacillati</taxon>
        <taxon>Actinomycetota</taxon>
        <taxon>Actinomycetes</taxon>
        <taxon>Bifidobacteriales</taxon>
        <taxon>Bifidobacteriaceae</taxon>
        <taxon>Bifidobacterium</taxon>
    </lineage>
</organism>
<dbReference type="Proteomes" id="UP000240228">
    <property type="component" value="Unassembled WGS sequence"/>
</dbReference>
<dbReference type="InterPro" id="IPR053145">
    <property type="entry name" value="AB_hydrolase_Est10"/>
</dbReference>
<dbReference type="PANTHER" id="PTHR43265:SF1">
    <property type="entry name" value="ESTERASE ESTD"/>
    <property type="match status" value="1"/>
</dbReference>
<dbReference type="InterPro" id="IPR029058">
    <property type="entry name" value="AB_hydrolase_fold"/>
</dbReference>
<reference evidence="2 3" key="2">
    <citation type="submission" date="2018-03" db="EMBL/GenBank/DDBJ databases">
        <title>The comparative genomics of Bifidobacterium callitrichos reflects dietary carbohydrate utilization within the common marmoset gut.</title>
        <authorList>
            <person name="Rani A."/>
        </authorList>
    </citation>
    <scope>NUCLEOTIDE SEQUENCE [LARGE SCALE GENOMIC DNA]</scope>
    <source>
        <strain evidence="2 3">UMA51805</strain>
    </source>
</reference>
<keyword evidence="1" id="KW-0812">Transmembrane</keyword>
<feature type="transmembrane region" description="Helical" evidence="1">
    <location>
        <begin position="518"/>
        <end position="535"/>
    </location>
</feature>
<dbReference type="AlphaFoldDB" id="A0A2T3GAC1"/>
<accession>A0A2T3GAC1</accession>
<feature type="transmembrane region" description="Helical" evidence="1">
    <location>
        <begin position="425"/>
        <end position="450"/>
    </location>
</feature>
<evidence type="ECO:0000313" key="3">
    <source>
        <dbReference type="Proteomes" id="UP000240228"/>
    </source>
</evidence>
<gene>
    <name evidence="2" type="ORF">CPA40_06065</name>
</gene>
<dbReference type="PANTHER" id="PTHR43265">
    <property type="entry name" value="ESTERASE ESTD"/>
    <property type="match status" value="1"/>
</dbReference>
<feature type="transmembrane region" description="Helical" evidence="1">
    <location>
        <begin position="471"/>
        <end position="498"/>
    </location>
</feature>
<sequence length="604" mass="65289">MTDPAPWSFWRRLTVSLPIFIILMGLLVSVSNLTTVPWNNDPTGQTIATLTDDTAVTFDMDAADGADGTAGAGGSDGTAGRTIDRAGTYEVEERAIELTMRRDGTQVGGPRGVAVDPDADDTWKVQGSGADETQTITVLVREPVEASGKPVRRPGVVFMHGAGFGTAYNSFGDMATTLASAGFVTAVIDKPVWSTSDVTRDYPASARVYDAAIDLLRGFENVDADKVGIYATSESTWISQYLLADDPDIAFQVLLSPMVFTPRRSLGFFISQDFALVGANDGYQSIVRRVFNADTALFGLTNFDLDLPESHAYAIPTLVAYGSKDVMTAQVEGVKHILLEAHRAGNWDVTVRSYPVANHVLRVGDEAETGTKFADQYVDDVTSWALGTVAGLTQTSERVAGDVIYQSIAVPDDLTPRRALTVYGAILHAGTLVLLVATALAWLAALWRHAAFRLRRANRGVRYPGLGFRHGFGNALITLAVTTIATLLLFASGLGQVIMGVVRLAWGAAPAEEPGVMWWSWPVIQIVCTLVVWAWSRVFARLIEVATERGILVWPPRAGSIRGVVSGAEPVLATTRFGRVLFWLTAAAMLHVLFFFAFWGLFVY</sequence>
<protein>
    <submittedName>
        <fullName evidence="2">Alpha/beta hydrolase</fullName>
    </submittedName>
</protein>
<keyword evidence="3" id="KW-1185">Reference proteome</keyword>
<feature type="transmembrane region" description="Helical" evidence="1">
    <location>
        <begin position="580"/>
        <end position="602"/>
    </location>
</feature>
<feature type="transmembrane region" description="Helical" evidence="1">
    <location>
        <begin position="12"/>
        <end position="30"/>
    </location>
</feature>
<proteinExistence type="predicted"/>
<dbReference type="SUPFAM" id="SSF53474">
    <property type="entry name" value="alpha/beta-Hydrolases"/>
    <property type="match status" value="1"/>
</dbReference>
<reference evidence="3" key="1">
    <citation type="submission" date="2017-09" db="EMBL/GenBank/DDBJ databases">
        <authorList>
            <person name="Sela D.A."/>
            <person name="Albert K."/>
        </authorList>
    </citation>
    <scope>NUCLEOTIDE SEQUENCE [LARGE SCALE GENOMIC DNA]</scope>
    <source>
        <strain evidence="3">UMA51805</strain>
    </source>
</reference>
<name>A0A2T3GAC1_9BIFI</name>
<evidence type="ECO:0000313" key="2">
    <source>
        <dbReference type="EMBL" id="PST46445.1"/>
    </source>
</evidence>
<keyword evidence="2" id="KW-0378">Hydrolase</keyword>
<dbReference type="EMBL" id="NWTX01000008">
    <property type="protein sequence ID" value="PST46445.1"/>
    <property type="molecule type" value="Genomic_DNA"/>
</dbReference>